<accession>A0A6G9YUQ7</accession>
<evidence type="ECO:0000313" key="1">
    <source>
        <dbReference type="EMBL" id="QIS16583.1"/>
    </source>
</evidence>
<gene>
    <name evidence="1" type="ORF">F5544_43900</name>
</gene>
<dbReference type="EMBL" id="CP046172">
    <property type="protein sequence ID" value="QIS16583.1"/>
    <property type="molecule type" value="Genomic_DNA"/>
</dbReference>
<organism evidence="1 2">
    <name type="scientific">Nocardia arthritidis</name>
    <dbReference type="NCBI Taxonomy" id="228602"/>
    <lineage>
        <taxon>Bacteria</taxon>
        <taxon>Bacillati</taxon>
        <taxon>Actinomycetota</taxon>
        <taxon>Actinomycetes</taxon>
        <taxon>Mycobacteriales</taxon>
        <taxon>Nocardiaceae</taxon>
        <taxon>Nocardia</taxon>
    </lineage>
</organism>
<evidence type="ECO:0000313" key="2">
    <source>
        <dbReference type="Proteomes" id="UP000503540"/>
    </source>
</evidence>
<protein>
    <submittedName>
        <fullName evidence="1">Uncharacterized protein</fullName>
    </submittedName>
</protein>
<sequence>MSKIASIRIKSKDAWTYIDVPNASSMVWAEFVNVGAPEPPIRRDFIRTSWATDDEGSDTERYLVRLGSFDGLSGLPNANVFVGPNSLVLWWKKYESGDFPPNMP</sequence>
<dbReference type="AlphaFoldDB" id="A0A6G9YUQ7"/>
<name>A0A6G9YUQ7_9NOCA</name>
<proteinExistence type="predicted"/>
<reference evidence="1 2" key="1">
    <citation type="journal article" date="2019" name="ACS Chem. Biol.">
        <title>Identification and Mobilization of a Cryptic Antibiotic Biosynthesis Gene Locus from a Human-Pathogenic Nocardia Isolate.</title>
        <authorList>
            <person name="Herisse M."/>
            <person name="Ishida K."/>
            <person name="Porter J.L."/>
            <person name="Howden B."/>
            <person name="Hertweck C."/>
            <person name="Stinear T.P."/>
            <person name="Pidot S.J."/>
        </authorList>
    </citation>
    <scope>NUCLEOTIDE SEQUENCE [LARGE SCALE GENOMIC DNA]</scope>
    <source>
        <strain evidence="1 2">AUSMDU00012717</strain>
    </source>
</reference>
<keyword evidence="2" id="KW-1185">Reference proteome</keyword>
<dbReference type="RefSeq" id="WP_167478639.1">
    <property type="nucleotide sequence ID" value="NZ_CP046172.1"/>
</dbReference>
<dbReference type="KEGG" id="nah:F5544_43900"/>
<dbReference type="Proteomes" id="UP000503540">
    <property type="component" value="Chromosome"/>
</dbReference>